<dbReference type="Pfam" id="PF03572">
    <property type="entry name" value="Peptidase_S41"/>
    <property type="match status" value="1"/>
</dbReference>
<dbReference type="InterPro" id="IPR036034">
    <property type="entry name" value="PDZ_sf"/>
</dbReference>
<dbReference type="RefSeq" id="WP_060794895.1">
    <property type="nucleotide sequence ID" value="NZ_KQ956179.1"/>
</dbReference>
<dbReference type="PANTHER" id="PTHR32060:SF30">
    <property type="entry name" value="CARBOXY-TERMINAL PROCESSING PROTEASE CTPA"/>
    <property type="match status" value="1"/>
</dbReference>
<dbReference type="CDD" id="cd07562">
    <property type="entry name" value="Peptidase_S41_TRI"/>
    <property type="match status" value="1"/>
</dbReference>
<keyword evidence="1" id="KW-0812">Transmembrane</keyword>
<dbReference type="GO" id="GO:0030288">
    <property type="term" value="C:outer membrane-bounded periplasmic space"/>
    <property type="evidence" value="ECO:0007669"/>
    <property type="project" value="TreeGrafter"/>
</dbReference>
<evidence type="ECO:0000313" key="3">
    <source>
        <dbReference type="EMBL" id="KXA13572.1"/>
    </source>
</evidence>
<dbReference type="AlphaFoldDB" id="A0A133NBC8"/>
<dbReference type="PANTHER" id="PTHR32060">
    <property type="entry name" value="TAIL-SPECIFIC PROTEASE"/>
    <property type="match status" value="1"/>
</dbReference>
<dbReference type="Gene3D" id="3.90.226.10">
    <property type="entry name" value="2-enoyl-CoA Hydratase, Chain A, domain 1"/>
    <property type="match status" value="1"/>
</dbReference>
<keyword evidence="1" id="KW-1133">Transmembrane helix</keyword>
<dbReference type="PATRIC" id="fig|1502.174.peg.847"/>
<comment type="caution">
    <text evidence="3">The sequence shown here is derived from an EMBL/GenBank/DDBJ whole genome shotgun (WGS) entry which is preliminary data.</text>
</comment>
<gene>
    <name evidence="3" type="ORF">HMPREF3222_00839</name>
</gene>
<sequence>MDDKKKIFSSKEKLVLIIITIGIIISGVLFYYNNRNSVNTEFIKGSNITIYDLDNTKIESLNKLCRVWGFAKYYHPKVVDGSKNWDFELFRIMPMVLESKNQDEVNNILYTWLNKFGEFKESSYSENDEVKIKADTNWISDENYLGRELSTLLIKMSKTYISNRDKAYVNYEKDSVYPNFGNEHKYASIDYNDDGYKLLALFRYWNIIEYYYPYRTVIGEDWNKVLNEFIPKIINSDNDLSYKLTLSELTSRIHDSHASISDFNYTLYNYWGVNIAPIKFLLVEDKIVVTDIINKYEDHCNLKVGDVILEINNKDIFQVIKEKSKYLSFSRDEAIVNGLSYFLFRTSDDSLPLKIERDGKDLIEEVKCYDLQEVDINEINGGSHKLLTNNIGYINPGALDKDEIKVIMKEFKDTDGIIVDLRYYPSDMITYTMPDYLLPEKTMFSKMTIANQSIPGEFVYTEDFSVGKNNKDYYKGKIVIIINECTQSNAEFTTMALRKSPNAVVIGENSIGADGNVSAFTLPGGIITHITGIGVYTPEGFETQRIGIEPDVYVKPTIQGIREGKDELLEKAIEIAKSPN</sequence>
<reference evidence="3 4" key="1">
    <citation type="submission" date="2016-01" db="EMBL/GenBank/DDBJ databases">
        <authorList>
            <person name="Oliw E.H."/>
        </authorList>
    </citation>
    <scope>NUCLEOTIDE SEQUENCE [LARGE SCALE GENOMIC DNA]</scope>
    <source>
        <strain evidence="3 4">MJR7757A</strain>
    </source>
</reference>
<feature type="transmembrane region" description="Helical" evidence="1">
    <location>
        <begin position="14"/>
        <end position="32"/>
    </location>
</feature>
<feature type="domain" description="Tail specific protease" evidence="2">
    <location>
        <begin position="359"/>
        <end position="555"/>
    </location>
</feature>
<name>A0A133NBC8_CLOPF</name>
<evidence type="ECO:0000259" key="2">
    <source>
        <dbReference type="SMART" id="SM00245"/>
    </source>
</evidence>
<dbReference type="GO" id="GO:0008236">
    <property type="term" value="F:serine-type peptidase activity"/>
    <property type="evidence" value="ECO:0007669"/>
    <property type="project" value="InterPro"/>
</dbReference>
<keyword evidence="1" id="KW-0472">Membrane</keyword>
<dbReference type="Proteomes" id="UP000070646">
    <property type="component" value="Unassembled WGS sequence"/>
</dbReference>
<dbReference type="GO" id="GO:0006508">
    <property type="term" value="P:proteolysis"/>
    <property type="evidence" value="ECO:0007669"/>
    <property type="project" value="InterPro"/>
</dbReference>
<accession>A0A133NBC8</accession>
<evidence type="ECO:0000313" key="4">
    <source>
        <dbReference type="Proteomes" id="UP000070646"/>
    </source>
</evidence>
<dbReference type="SUPFAM" id="SSF52096">
    <property type="entry name" value="ClpP/crotonase"/>
    <property type="match status" value="1"/>
</dbReference>
<dbReference type="InterPro" id="IPR005151">
    <property type="entry name" value="Tail-specific_protease"/>
</dbReference>
<dbReference type="GO" id="GO:0004175">
    <property type="term" value="F:endopeptidase activity"/>
    <property type="evidence" value="ECO:0007669"/>
    <property type="project" value="TreeGrafter"/>
</dbReference>
<protein>
    <submittedName>
        <fullName evidence="3">Peptidase, S41 family</fullName>
    </submittedName>
</protein>
<evidence type="ECO:0000256" key="1">
    <source>
        <dbReference type="SAM" id="Phobius"/>
    </source>
</evidence>
<dbReference type="InterPro" id="IPR029045">
    <property type="entry name" value="ClpP/crotonase-like_dom_sf"/>
</dbReference>
<dbReference type="SMART" id="SM00245">
    <property type="entry name" value="TSPc"/>
    <property type="match status" value="1"/>
</dbReference>
<dbReference type="Gene3D" id="2.30.42.10">
    <property type="match status" value="1"/>
</dbReference>
<dbReference type="EMBL" id="LRPU01000033">
    <property type="protein sequence ID" value="KXA13572.1"/>
    <property type="molecule type" value="Genomic_DNA"/>
</dbReference>
<organism evidence="3 4">
    <name type="scientific">Clostridium perfringens</name>
    <dbReference type="NCBI Taxonomy" id="1502"/>
    <lineage>
        <taxon>Bacteria</taxon>
        <taxon>Bacillati</taxon>
        <taxon>Bacillota</taxon>
        <taxon>Clostridia</taxon>
        <taxon>Eubacteriales</taxon>
        <taxon>Clostridiaceae</taxon>
        <taxon>Clostridium</taxon>
    </lineage>
</organism>
<dbReference type="GO" id="GO:0007165">
    <property type="term" value="P:signal transduction"/>
    <property type="evidence" value="ECO:0007669"/>
    <property type="project" value="TreeGrafter"/>
</dbReference>
<dbReference type="Gene3D" id="3.30.750.44">
    <property type="match status" value="1"/>
</dbReference>
<proteinExistence type="predicted"/>